<feature type="compositionally biased region" description="Low complexity" evidence="1">
    <location>
        <begin position="652"/>
        <end position="671"/>
    </location>
</feature>
<dbReference type="OrthoDB" id="5965083at2759"/>
<feature type="region of interest" description="Disordered" evidence="1">
    <location>
        <begin position="238"/>
        <end position="302"/>
    </location>
</feature>
<feature type="signal peptide" evidence="3">
    <location>
        <begin position="1"/>
        <end position="20"/>
    </location>
</feature>
<feature type="compositionally biased region" description="Pro residues" evidence="1">
    <location>
        <begin position="249"/>
        <end position="258"/>
    </location>
</feature>
<dbReference type="EMBL" id="ML014371">
    <property type="protein sequence ID" value="RKO98738.1"/>
    <property type="molecule type" value="Genomic_DNA"/>
</dbReference>
<feature type="region of interest" description="Disordered" evidence="1">
    <location>
        <begin position="340"/>
        <end position="369"/>
    </location>
</feature>
<feature type="compositionally biased region" description="Pro residues" evidence="1">
    <location>
        <begin position="893"/>
        <end position="909"/>
    </location>
</feature>
<proteinExistence type="predicted"/>
<evidence type="ECO:0000256" key="2">
    <source>
        <dbReference type="SAM" id="Phobius"/>
    </source>
</evidence>
<feature type="compositionally biased region" description="Acidic residues" evidence="1">
    <location>
        <begin position="836"/>
        <end position="850"/>
    </location>
</feature>
<feature type="compositionally biased region" description="Low complexity" evidence="1">
    <location>
        <begin position="190"/>
        <end position="203"/>
    </location>
</feature>
<feature type="region of interest" description="Disordered" evidence="1">
    <location>
        <begin position="172"/>
        <end position="203"/>
    </location>
</feature>
<feature type="region of interest" description="Disordered" evidence="1">
    <location>
        <begin position="862"/>
        <end position="909"/>
    </location>
</feature>
<gene>
    <name evidence="4" type="ORF">CXG81DRAFT_28458</name>
</gene>
<feature type="chain" id="PRO_5020377453" description="SH3 domain-containing protein" evidence="3">
    <location>
        <begin position="21"/>
        <end position="934"/>
    </location>
</feature>
<evidence type="ECO:0000256" key="3">
    <source>
        <dbReference type="SAM" id="SignalP"/>
    </source>
</evidence>
<keyword evidence="2" id="KW-0472">Membrane</keyword>
<name>A0A4P9X1J2_9FUNG</name>
<accession>A0A4P9X1J2</accession>
<dbReference type="AlphaFoldDB" id="A0A4P9X1J2"/>
<organism evidence="4 5">
    <name type="scientific">Caulochytrium protostelioides</name>
    <dbReference type="NCBI Taxonomy" id="1555241"/>
    <lineage>
        <taxon>Eukaryota</taxon>
        <taxon>Fungi</taxon>
        <taxon>Fungi incertae sedis</taxon>
        <taxon>Chytridiomycota</taxon>
        <taxon>Chytridiomycota incertae sedis</taxon>
        <taxon>Chytridiomycetes</taxon>
        <taxon>Caulochytriales</taxon>
        <taxon>Caulochytriaceae</taxon>
        <taxon>Caulochytrium</taxon>
    </lineage>
</organism>
<protein>
    <recommendedName>
        <fullName evidence="6">SH3 domain-containing protein</fullName>
    </recommendedName>
</protein>
<feature type="compositionally biased region" description="Low complexity" evidence="1">
    <location>
        <begin position="340"/>
        <end position="353"/>
    </location>
</feature>
<evidence type="ECO:0000313" key="4">
    <source>
        <dbReference type="EMBL" id="RKO98738.1"/>
    </source>
</evidence>
<feature type="region of interest" description="Disordered" evidence="1">
    <location>
        <begin position="782"/>
        <end position="850"/>
    </location>
</feature>
<feature type="compositionally biased region" description="Low complexity" evidence="1">
    <location>
        <begin position="862"/>
        <end position="871"/>
    </location>
</feature>
<sequence>MLLGIVVAAVLLGAPRPGAARPMPPVAAAAAAAAEADAAPAARLADLDLAFHRVALDASTAPALLTAASSAPAWPSRPPPPLARWSVTNPGGHAVPRRRPPAPASPRSGLQPVPRRQDRGPDTDEASDRRDRLLATRAVRVWAALSGIATVGLVAALTMGCAVARRRRRDRFRADGKPVPAPRGGRRRAAAGAATTSPQAAGASDAVVAGAWVRAAQGATVVESEVLLVEAAAATALTAAPTDRDEPADAPPGLPPRPRSSHRLRSTLSPPRRTLHATSREASPAASSSSAPPSSSSLSSLPVSSSSVVAAMAAERRAAPDAATGRLRASLPPAGAALDPFAPAGAASPASNATTKRKSHDGAPTPAGRRTSAWTILFNRRLTHPGREAPLNERAATGGPAGTAAAAAAAAAVAATSGAATTITTITTTTTTTTAAAAAAATTTMVGAAAAAAATGAALPPQSRPPHRPAAASPGVHADRGSSEVARHDRGADAADAAEKGKAPMVGRRALRMPPPSPPPSPTPPLPPPLPTRSAAAAFFARARAQIIRRTHRGTPASRPADPQRRVSRPKDAYGVLQFKDKDLNHVAKGQAVRRIRQTSRRLSAHSLAPSLASLSASSVTTAASVASVASVASGASAATTTATATATAMAMATATAPGRRWPRWRPGGAPSIPPRGGGGPSDWRPPQPVPAVFRAVHRFTGRHPDELDVAPGDAGLALRFYDDGWVLVRRMVRGGTSEAAWAASAWAAAATTTTATTATATAPPAASQILQRRPFWGAWAKRSTPAASAAPSARLRIRTPPPSPLARTVATAGGPPAADGSESSDDDDHDNHDDAVEDGSDGGLSDDDDDDATVVVVAAAPDAASVPASDDAGDKPTACSSGKRSRAVAPSVAPPAPTPPMTMPPVPAPNRRRGIGYVPLAFLAIVPSSANPV</sequence>
<evidence type="ECO:0008006" key="6">
    <source>
        <dbReference type="Google" id="ProtNLM"/>
    </source>
</evidence>
<feature type="compositionally biased region" description="Basic and acidic residues" evidence="1">
    <location>
        <begin position="115"/>
        <end position="130"/>
    </location>
</feature>
<feature type="compositionally biased region" description="Basic and acidic residues" evidence="1">
    <location>
        <begin position="477"/>
        <end position="502"/>
    </location>
</feature>
<feature type="transmembrane region" description="Helical" evidence="2">
    <location>
        <begin position="141"/>
        <end position="164"/>
    </location>
</feature>
<feature type="compositionally biased region" description="Low complexity" evidence="1">
    <location>
        <begin position="280"/>
        <end position="302"/>
    </location>
</feature>
<feature type="region of interest" description="Disordered" evidence="1">
    <location>
        <begin position="652"/>
        <end position="685"/>
    </location>
</feature>
<evidence type="ECO:0000313" key="5">
    <source>
        <dbReference type="Proteomes" id="UP000274922"/>
    </source>
</evidence>
<dbReference type="InterPro" id="IPR036028">
    <property type="entry name" value="SH3-like_dom_sf"/>
</dbReference>
<evidence type="ECO:0000256" key="1">
    <source>
        <dbReference type="SAM" id="MobiDB-lite"/>
    </source>
</evidence>
<dbReference type="Proteomes" id="UP000274922">
    <property type="component" value="Unassembled WGS sequence"/>
</dbReference>
<keyword evidence="2" id="KW-1133">Transmembrane helix</keyword>
<feature type="region of interest" description="Disordered" evidence="1">
    <location>
        <begin position="70"/>
        <end position="130"/>
    </location>
</feature>
<keyword evidence="2" id="KW-0812">Transmembrane</keyword>
<dbReference type="SUPFAM" id="SSF50044">
    <property type="entry name" value="SH3-domain"/>
    <property type="match status" value="1"/>
</dbReference>
<keyword evidence="3" id="KW-0732">Signal</keyword>
<feature type="region of interest" description="Disordered" evidence="1">
    <location>
        <begin position="457"/>
        <end position="530"/>
    </location>
</feature>
<reference evidence="5" key="1">
    <citation type="journal article" date="2018" name="Nat. Microbiol.">
        <title>Leveraging single-cell genomics to expand the fungal tree of life.</title>
        <authorList>
            <person name="Ahrendt S.R."/>
            <person name="Quandt C.A."/>
            <person name="Ciobanu D."/>
            <person name="Clum A."/>
            <person name="Salamov A."/>
            <person name="Andreopoulos B."/>
            <person name="Cheng J.F."/>
            <person name="Woyke T."/>
            <person name="Pelin A."/>
            <person name="Henrissat B."/>
            <person name="Reynolds N.K."/>
            <person name="Benny G.L."/>
            <person name="Smith M.E."/>
            <person name="James T.Y."/>
            <person name="Grigoriev I.V."/>
        </authorList>
    </citation>
    <scope>NUCLEOTIDE SEQUENCE [LARGE SCALE GENOMIC DNA]</scope>
    <source>
        <strain evidence="5">ATCC 52028</strain>
    </source>
</reference>
<feature type="compositionally biased region" description="Pro residues" evidence="1">
    <location>
        <begin position="513"/>
        <end position="530"/>
    </location>
</feature>
<keyword evidence="5" id="KW-1185">Reference proteome</keyword>